<reference evidence="4" key="1">
    <citation type="submission" date="2025-08" db="UniProtKB">
        <authorList>
            <consortium name="RefSeq"/>
        </authorList>
    </citation>
    <scope>IDENTIFICATION</scope>
</reference>
<feature type="compositionally biased region" description="Polar residues" evidence="2">
    <location>
        <begin position="86"/>
        <end position="96"/>
    </location>
</feature>
<keyword evidence="3" id="KW-1185">Reference proteome</keyword>
<name>A0ABM1C700_CERSS</name>
<dbReference type="PANTHER" id="PTHR21859:SF12">
    <property type="entry name" value="SPERMATOGENESIS-ASSOCIATED PROTEIN 31D1"/>
    <property type="match status" value="1"/>
</dbReference>
<sequence>MGASQVLHVHLEDRGISMEQRQERWVPKHVLRRCQDKNFPPAAERVSPPGPKAEECGGGDAGLGTSQPRRKSFPTQDMALEEMLGSKSSQTPSQKGQPPPESLFRKKMNHFLQWLHPRIKGKRQENSQEKGSPISSEQSRGLVTRRAAVTGTTKAQKIMTDTGKFPEEKLGCQHVIDTTCPREALPSPRKFGKTQQKAEVQAQAEPVQGHPSNYSAPSCKVTNTKSCRQEAVFAGQSYPASIRQIRDDDRHPQKVVAFKDHLLCQKHPSSVPCREPVPHPSPTCRRQASQGPLAALTTAEDRKMLLQNSHGGKFPTPK</sequence>
<feature type="region of interest" description="Disordered" evidence="2">
    <location>
        <begin position="34"/>
        <end position="162"/>
    </location>
</feature>
<protein>
    <submittedName>
        <fullName evidence="4">Spermatogenesis-associated protein 31D1-like</fullName>
    </submittedName>
</protein>
<evidence type="ECO:0000313" key="3">
    <source>
        <dbReference type="Proteomes" id="UP000694910"/>
    </source>
</evidence>
<dbReference type="RefSeq" id="XP_014635331.1">
    <property type="nucleotide sequence ID" value="XM_014779845.1"/>
</dbReference>
<dbReference type="Proteomes" id="UP000694910">
    <property type="component" value="Unplaced"/>
</dbReference>
<feature type="compositionally biased region" description="Polar residues" evidence="2">
    <location>
        <begin position="129"/>
        <end position="141"/>
    </location>
</feature>
<evidence type="ECO:0000256" key="1">
    <source>
        <dbReference type="ARBA" id="ARBA00035009"/>
    </source>
</evidence>
<organism evidence="3 4">
    <name type="scientific">Ceratotherium simum simum</name>
    <name type="common">Southern white rhinoceros</name>
    <dbReference type="NCBI Taxonomy" id="73337"/>
    <lineage>
        <taxon>Eukaryota</taxon>
        <taxon>Metazoa</taxon>
        <taxon>Chordata</taxon>
        <taxon>Craniata</taxon>
        <taxon>Vertebrata</taxon>
        <taxon>Euteleostomi</taxon>
        <taxon>Mammalia</taxon>
        <taxon>Eutheria</taxon>
        <taxon>Laurasiatheria</taxon>
        <taxon>Perissodactyla</taxon>
        <taxon>Rhinocerotidae</taxon>
        <taxon>Ceratotherium</taxon>
    </lineage>
</organism>
<dbReference type="GeneID" id="106800032"/>
<evidence type="ECO:0000313" key="4">
    <source>
        <dbReference type="RefSeq" id="XP_014635331.1"/>
    </source>
</evidence>
<dbReference type="PANTHER" id="PTHR21859">
    <property type="entry name" value="ACROSOME-SPECIFIC PROTEIN"/>
    <property type="match status" value="1"/>
</dbReference>
<proteinExistence type="inferred from homology"/>
<comment type="similarity">
    <text evidence="1">Belongs to the SPATA31 family.</text>
</comment>
<evidence type="ECO:0000256" key="2">
    <source>
        <dbReference type="SAM" id="MobiDB-lite"/>
    </source>
</evidence>
<feature type="region of interest" description="Disordered" evidence="2">
    <location>
        <begin position="181"/>
        <end position="220"/>
    </location>
</feature>
<feature type="region of interest" description="Disordered" evidence="2">
    <location>
        <begin position="269"/>
        <end position="318"/>
    </location>
</feature>
<feature type="compositionally biased region" description="Polar residues" evidence="2">
    <location>
        <begin position="210"/>
        <end position="220"/>
    </location>
</feature>
<gene>
    <name evidence="4" type="primary">LOC106800032</name>
</gene>
<accession>A0ABM1C700</accession>